<keyword evidence="5" id="KW-1185">Reference proteome</keyword>
<keyword evidence="2" id="KW-0378">Hydrolase</keyword>
<organism evidence="4 5">
    <name type="scientific">Saccharopolyspora oryzae</name>
    <dbReference type="NCBI Taxonomy" id="2997343"/>
    <lineage>
        <taxon>Bacteria</taxon>
        <taxon>Bacillati</taxon>
        <taxon>Actinomycetota</taxon>
        <taxon>Actinomycetes</taxon>
        <taxon>Pseudonocardiales</taxon>
        <taxon>Pseudonocardiaceae</taxon>
        <taxon>Saccharopolyspora</taxon>
    </lineage>
</organism>
<dbReference type="RefSeq" id="WP_270954402.1">
    <property type="nucleotide sequence ID" value="NZ_JAQGLA010000143.1"/>
</dbReference>
<proteinExistence type="inferred from homology"/>
<sequence>MTGGTAQTVTGPVAAGELGLVLPHEHLFNDLSGVRDEPSYRFSEFLVDRAVDAGAAWALRHDPYCCADNLAPKPVADVMDEIAAFQAVGGRTIVDATSSAAIGRDPDKLVEVAQRTGLNIVMGCGAYLEKFEGERISAQAVEVQAASIGDELTSGVGAHRARPGIIGEIGVSPDFTPAEQASLRAAALAQLDHPEVPLMIHLPGWQRRGDEVLDVVLDEIGVAPARVVLSHMDPSAEDGEYQLGLADRGVWLEFDMIGMDITFPKEGASPATSTTASGVARLVDAGHGEQVLLSHDVFLKQMWTRHGGNGFAYVPTIFAEELRSLGVSDEWIETLTRTNPAAMLCGR</sequence>
<gene>
    <name evidence="4" type="ORF">OU415_37055</name>
</gene>
<comment type="caution">
    <text evidence="3">Lacks conserved residue(s) required for the propagation of feature annotation.</text>
</comment>
<evidence type="ECO:0000313" key="5">
    <source>
        <dbReference type="Proteomes" id="UP001210380"/>
    </source>
</evidence>
<evidence type="ECO:0000313" key="4">
    <source>
        <dbReference type="EMBL" id="MDA3631083.1"/>
    </source>
</evidence>
<dbReference type="Gene3D" id="3.20.20.140">
    <property type="entry name" value="Metal-dependent hydrolases"/>
    <property type="match status" value="1"/>
</dbReference>
<evidence type="ECO:0000256" key="3">
    <source>
        <dbReference type="PROSITE-ProRule" id="PRU00679"/>
    </source>
</evidence>
<dbReference type="Proteomes" id="UP001210380">
    <property type="component" value="Unassembled WGS sequence"/>
</dbReference>
<accession>A0ABT4VB72</accession>
<evidence type="ECO:0000256" key="2">
    <source>
        <dbReference type="ARBA" id="ARBA00022801"/>
    </source>
</evidence>
<reference evidence="4 5" key="1">
    <citation type="submission" date="2022-11" db="EMBL/GenBank/DDBJ databases">
        <title>Draft genome sequence of Saccharopolyspora sp. WRP15-2 isolated from rhizosphere soils of wild rice in Thailand.</title>
        <authorList>
            <person name="Duangmal K."/>
            <person name="Kammanee S."/>
            <person name="Muangham S."/>
        </authorList>
    </citation>
    <scope>NUCLEOTIDE SEQUENCE [LARGE SCALE GENOMIC DNA]</scope>
    <source>
        <strain evidence="4 5">WRP15-2</strain>
    </source>
</reference>
<dbReference type="PANTHER" id="PTHR10819:SF3">
    <property type="entry name" value="PHOSPHOTRIESTERASE-RELATED PROTEIN"/>
    <property type="match status" value="1"/>
</dbReference>
<keyword evidence="1" id="KW-0479">Metal-binding</keyword>
<name>A0ABT4VB72_9PSEU</name>
<dbReference type="PANTHER" id="PTHR10819">
    <property type="entry name" value="PHOSPHOTRIESTERASE-RELATED"/>
    <property type="match status" value="1"/>
</dbReference>
<protein>
    <submittedName>
        <fullName evidence="4">Phosphotriesterase-related protein</fullName>
    </submittedName>
</protein>
<dbReference type="InterPro" id="IPR001559">
    <property type="entry name" value="Phosphotriesterase"/>
</dbReference>
<dbReference type="SUPFAM" id="SSF51556">
    <property type="entry name" value="Metallo-dependent hydrolases"/>
    <property type="match status" value="1"/>
</dbReference>
<dbReference type="PROSITE" id="PS51347">
    <property type="entry name" value="PHOSPHOTRIESTERASE_2"/>
    <property type="match status" value="1"/>
</dbReference>
<comment type="caution">
    <text evidence="4">The sequence shown here is derived from an EMBL/GenBank/DDBJ whole genome shotgun (WGS) entry which is preliminary data.</text>
</comment>
<evidence type="ECO:0000256" key="1">
    <source>
        <dbReference type="ARBA" id="ARBA00022723"/>
    </source>
</evidence>
<comment type="similarity">
    <text evidence="3">Belongs to the metallo-dependent hydrolases superfamily. Phosphotriesterase family.</text>
</comment>
<dbReference type="InterPro" id="IPR032466">
    <property type="entry name" value="Metal_Hydrolase"/>
</dbReference>
<dbReference type="EMBL" id="JAQGLA010000143">
    <property type="protein sequence ID" value="MDA3631083.1"/>
    <property type="molecule type" value="Genomic_DNA"/>
</dbReference>
<dbReference type="Pfam" id="PF02126">
    <property type="entry name" value="PTE"/>
    <property type="match status" value="1"/>
</dbReference>